<dbReference type="Proteomes" id="UP000050471">
    <property type="component" value="Unassembled WGS sequence"/>
</dbReference>
<organism evidence="2 3">
    <name type="scientific">Aliiroseovarius crassostreae</name>
    <dbReference type="NCBI Taxonomy" id="154981"/>
    <lineage>
        <taxon>Bacteria</taxon>
        <taxon>Pseudomonadati</taxon>
        <taxon>Pseudomonadota</taxon>
        <taxon>Alphaproteobacteria</taxon>
        <taxon>Rhodobacterales</taxon>
        <taxon>Paracoccaceae</taxon>
        <taxon>Aliiroseovarius</taxon>
    </lineage>
</organism>
<accession>A0A0P7KIF5</accession>
<feature type="region of interest" description="Disordered" evidence="1">
    <location>
        <begin position="58"/>
        <end position="90"/>
    </location>
</feature>
<dbReference type="RefSeq" id="WP_055192728.1">
    <property type="nucleotide sequence ID" value="NZ_FPBS01000003.1"/>
</dbReference>
<feature type="compositionally biased region" description="Basic and acidic residues" evidence="1">
    <location>
        <begin position="66"/>
        <end position="90"/>
    </location>
</feature>
<dbReference type="EMBL" id="LKBA01000024">
    <property type="protein sequence ID" value="KPN61695.1"/>
    <property type="molecule type" value="Genomic_DNA"/>
</dbReference>
<evidence type="ECO:0000313" key="3">
    <source>
        <dbReference type="Proteomes" id="UP000050471"/>
    </source>
</evidence>
<reference evidence="2 3" key="1">
    <citation type="submission" date="2015-09" db="EMBL/GenBank/DDBJ databases">
        <title>Draft genome sequence of Aliiroseovarius crassostreae CV919-312TSm, the causative agent of Roseovarius Oyster Disease (formerly Juvenile Oyster Disease).</title>
        <authorList>
            <person name="Kessner L."/>
            <person name="Spinard E."/>
            <person name="Nelson D."/>
        </authorList>
    </citation>
    <scope>NUCLEOTIDE SEQUENCE [LARGE SCALE GENOMIC DNA]</scope>
    <source>
        <strain evidence="2 3">CV919-312</strain>
    </source>
</reference>
<protein>
    <submittedName>
        <fullName evidence="2">Uncharacterized protein</fullName>
    </submittedName>
</protein>
<keyword evidence="3" id="KW-1185">Reference proteome</keyword>
<proteinExistence type="predicted"/>
<comment type="caution">
    <text evidence="2">The sequence shown here is derived from an EMBL/GenBank/DDBJ whole genome shotgun (WGS) entry which is preliminary data.</text>
</comment>
<dbReference type="AlphaFoldDB" id="A0A0P7KIF5"/>
<evidence type="ECO:0000313" key="2">
    <source>
        <dbReference type="EMBL" id="KPN61695.1"/>
    </source>
</evidence>
<evidence type="ECO:0000256" key="1">
    <source>
        <dbReference type="SAM" id="MobiDB-lite"/>
    </source>
</evidence>
<gene>
    <name evidence="2" type="ORF">AKJ29_03490</name>
</gene>
<sequence length="90" mass="9553">MFAGPPAPEPIRADPVFNKQGEPIGCEQGYVLIAGTAAPPACVPDGGECAEPAYYDANGSLVDPCPEPRDPRDRGDTPQRDPQRHTPDPQ</sequence>
<name>A0A0P7KIF5_9RHOB</name>